<evidence type="ECO:0000259" key="11">
    <source>
        <dbReference type="PROSITE" id="PS50893"/>
    </source>
</evidence>
<dbReference type="InterPro" id="IPR036291">
    <property type="entry name" value="NAD(P)-bd_dom_sf"/>
</dbReference>
<dbReference type="InterPro" id="IPR017871">
    <property type="entry name" value="ABC_transporter-like_CS"/>
</dbReference>
<keyword evidence="5" id="KW-0067">ATP-binding</keyword>
<dbReference type="GO" id="GO:0140359">
    <property type="term" value="F:ABC-type transporter activity"/>
    <property type="evidence" value="ECO:0007669"/>
    <property type="project" value="InterPro"/>
</dbReference>
<dbReference type="CDD" id="cd03250">
    <property type="entry name" value="ABCC_MRP_domain1"/>
    <property type="match status" value="1"/>
</dbReference>
<dbReference type="OrthoDB" id="6500128at2759"/>
<keyword evidence="7 10" id="KW-1133">Transmembrane helix</keyword>
<dbReference type="Gene3D" id="1.20.1560.10">
    <property type="entry name" value="ABC transporter type 1, transmembrane domain"/>
    <property type="match status" value="2"/>
</dbReference>
<dbReference type="Gene3D" id="3.40.50.720">
    <property type="entry name" value="NAD(P)-binding Rossmann-like Domain"/>
    <property type="match status" value="1"/>
</dbReference>
<feature type="transmembrane region" description="Helical" evidence="10">
    <location>
        <begin position="506"/>
        <end position="525"/>
    </location>
</feature>
<feature type="compositionally biased region" description="Basic and acidic residues" evidence="9">
    <location>
        <begin position="754"/>
        <end position="776"/>
    </location>
</feature>
<feature type="transmembrane region" description="Helical" evidence="10">
    <location>
        <begin position="1459"/>
        <end position="1477"/>
    </location>
</feature>
<feature type="transmembrane region" description="Helical" evidence="10">
    <location>
        <begin position="1652"/>
        <end position="1672"/>
    </location>
</feature>
<accession>A0A8H6SGT9</accession>
<protein>
    <submittedName>
        <fullName evidence="13">ABC bile acid</fullName>
    </submittedName>
</protein>
<feature type="region of interest" description="Disordered" evidence="9">
    <location>
        <begin position="754"/>
        <end position="777"/>
    </location>
</feature>
<feature type="domain" description="ABC transmembrane type-1" evidence="12">
    <location>
        <begin position="1418"/>
        <end position="1596"/>
    </location>
</feature>
<feature type="transmembrane region" description="Helical" evidence="10">
    <location>
        <begin position="924"/>
        <end position="948"/>
    </location>
</feature>
<dbReference type="InterPro" id="IPR002347">
    <property type="entry name" value="SDR_fam"/>
</dbReference>
<keyword evidence="6" id="KW-0521">NADP</keyword>
<evidence type="ECO:0000256" key="5">
    <source>
        <dbReference type="ARBA" id="ARBA00022840"/>
    </source>
</evidence>
<dbReference type="GO" id="GO:0016020">
    <property type="term" value="C:membrane"/>
    <property type="evidence" value="ECO:0007669"/>
    <property type="project" value="UniProtKB-SubCell"/>
</dbReference>
<dbReference type="SUPFAM" id="SSF90123">
    <property type="entry name" value="ABC transporter transmembrane region"/>
    <property type="match status" value="2"/>
</dbReference>
<dbReference type="PROSITE" id="PS00211">
    <property type="entry name" value="ABC_TRANSPORTER_1"/>
    <property type="match status" value="2"/>
</dbReference>
<dbReference type="InterPro" id="IPR020904">
    <property type="entry name" value="Sc_DH/Rdtase_CS"/>
</dbReference>
<dbReference type="Pfam" id="PF00664">
    <property type="entry name" value="ABC_membrane"/>
    <property type="match status" value="2"/>
</dbReference>
<evidence type="ECO:0000313" key="13">
    <source>
        <dbReference type="EMBL" id="KAF7299119.1"/>
    </source>
</evidence>
<dbReference type="PANTHER" id="PTHR24223:SF415">
    <property type="entry name" value="FI20190P1"/>
    <property type="match status" value="1"/>
</dbReference>
<dbReference type="InterPro" id="IPR003593">
    <property type="entry name" value="AAA+_ATPase"/>
</dbReference>
<dbReference type="CDD" id="cd03244">
    <property type="entry name" value="ABCC_MRP_domain2"/>
    <property type="match status" value="1"/>
</dbReference>
<dbReference type="RefSeq" id="XP_037218507.1">
    <property type="nucleotide sequence ID" value="XM_037365265.1"/>
</dbReference>
<keyword evidence="3 10" id="KW-0812">Transmembrane</keyword>
<dbReference type="PROSITE" id="PS50893">
    <property type="entry name" value="ABC_TRANSPORTER_2"/>
    <property type="match status" value="2"/>
</dbReference>
<evidence type="ECO:0000256" key="1">
    <source>
        <dbReference type="ARBA" id="ARBA00004370"/>
    </source>
</evidence>
<comment type="subcellular location">
    <subcellularLocation>
        <location evidence="1">Membrane</location>
    </subcellularLocation>
</comment>
<dbReference type="GeneID" id="59347781"/>
<dbReference type="SUPFAM" id="SSF52540">
    <property type="entry name" value="P-loop containing nucleoside triphosphate hydrolases"/>
    <property type="match status" value="2"/>
</dbReference>
<feature type="transmembrane region" description="Helical" evidence="10">
    <location>
        <begin position="537"/>
        <end position="562"/>
    </location>
</feature>
<dbReference type="InterPro" id="IPR027417">
    <property type="entry name" value="P-loop_NTPase"/>
</dbReference>
<evidence type="ECO:0000256" key="8">
    <source>
        <dbReference type="ARBA" id="ARBA00023136"/>
    </source>
</evidence>
<keyword evidence="4" id="KW-0547">Nucleotide-binding</keyword>
<feature type="region of interest" description="Disordered" evidence="9">
    <location>
        <begin position="1864"/>
        <end position="1890"/>
    </location>
</feature>
<dbReference type="EMBL" id="JACAZF010000007">
    <property type="protein sequence ID" value="KAF7299119.1"/>
    <property type="molecule type" value="Genomic_DNA"/>
</dbReference>
<dbReference type="Pfam" id="PF00106">
    <property type="entry name" value="adh_short"/>
    <property type="match status" value="1"/>
</dbReference>
<keyword evidence="14" id="KW-1185">Reference proteome</keyword>
<feature type="transmembrane region" description="Helical" evidence="10">
    <location>
        <begin position="648"/>
        <end position="669"/>
    </location>
</feature>
<reference evidence="13" key="1">
    <citation type="submission" date="2020-05" db="EMBL/GenBank/DDBJ databases">
        <title>Mycena genomes resolve the evolution of fungal bioluminescence.</title>
        <authorList>
            <person name="Tsai I.J."/>
        </authorList>
    </citation>
    <scope>NUCLEOTIDE SEQUENCE</scope>
    <source>
        <strain evidence="13">171206Taipei</strain>
    </source>
</reference>
<keyword evidence="2" id="KW-0813">Transport</keyword>
<organism evidence="13 14">
    <name type="scientific">Mycena indigotica</name>
    <dbReference type="NCBI Taxonomy" id="2126181"/>
    <lineage>
        <taxon>Eukaryota</taxon>
        <taxon>Fungi</taxon>
        <taxon>Dikarya</taxon>
        <taxon>Basidiomycota</taxon>
        <taxon>Agaricomycotina</taxon>
        <taxon>Agaricomycetes</taxon>
        <taxon>Agaricomycetidae</taxon>
        <taxon>Agaricales</taxon>
        <taxon>Marasmiineae</taxon>
        <taxon>Mycenaceae</taxon>
        <taxon>Mycena</taxon>
    </lineage>
</organism>
<feature type="domain" description="ABC transmembrane type-1" evidence="12">
    <location>
        <begin position="649"/>
        <end position="982"/>
    </location>
</feature>
<evidence type="ECO:0000256" key="7">
    <source>
        <dbReference type="ARBA" id="ARBA00022989"/>
    </source>
</evidence>
<evidence type="ECO:0000256" key="6">
    <source>
        <dbReference type="ARBA" id="ARBA00022857"/>
    </source>
</evidence>
<dbReference type="PANTHER" id="PTHR24223">
    <property type="entry name" value="ATP-BINDING CASSETTE SUB-FAMILY C"/>
    <property type="match status" value="1"/>
</dbReference>
<dbReference type="SUPFAM" id="SSF51735">
    <property type="entry name" value="NAD(P)-binding Rossmann-fold domains"/>
    <property type="match status" value="1"/>
</dbReference>
<evidence type="ECO:0000313" key="14">
    <source>
        <dbReference type="Proteomes" id="UP000636479"/>
    </source>
</evidence>
<feature type="transmembrane region" description="Helical" evidence="10">
    <location>
        <begin position="1345"/>
        <end position="1364"/>
    </location>
</feature>
<feature type="domain" description="ABC transporter" evidence="11">
    <location>
        <begin position="1035"/>
        <end position="1287"/>
    </location>
</feature>
<dbReference type="Gene3D" id="3.40.50.300">
    <property type="entry name" value="P-loop containing nucleotide triphosphate hydrolases"/>
    <property type="match status" value="2"/>
</dbReference>
<evidence type="ECO:0000259" key="12">
    <source>
        <dbReference type="PROSITE" id="PS50929"/>
    </source>
</evidence>
<gene>
    <name evidence="13" type="ORF">MIND_00860200</name>
</gene>
<evidence type="ECO:0000256" key="4">
    <source>
        <dbReference type="ARBA" id="ARBA00022741"/>
    </source>
</evidence>
<proteinExistence type="predicted"/>
<dbReference type="GO" id="GO:0005524">
    <property type="term" value="F:ATP binding"/>
    <property type="evidence" value="ECO:0007669"/>
    <property type="project" value="UniProtKB-KW"/>
</dbReference>
<dbReference type="PROSITE" id="PS50929">
    <property type="entry name" value="ABC_TM1F"/>
    <property type="match status" value="2"/>
</dbReference>
<evidence type="ECO:0000256" key="2">
    <source>
        <dbReference type="ARBA" id="ARBA00022448"/>
    </source>
</evidence>
<evidence type="ECO:0000256" key="3">
    <source>
        <dbReference type="ARBA" id="ARBA00022692"/>
    </source>
</evidence>
<comment type="caution">
    <text evidence="13">The sequence shown here is derived from an EMBL/GenBank/DDBJ whole genome shotgun (WGS) entry which is preliminary data.</text>
</comment>
<dbReference type="GO" id="GO:0016887">
    <property type="term" value="F:ATP hydrolysis activity"/>
    <property type="evidence" value="ECO:0007669"/>
    <property type="project" value="InterPro"/>
</dbReference>
<keyword evidence="8 10" id="KW-0472">Membrane</keyword>
<dbReference type="InterPro" id="IPR050173">
    <property type="entry name" value="ABC_transporter_C-like"/>
</dbReference>
<sequence length="2041" mass="226997">MAKQPPTRIGSFSEKWPPKPTWHVEDVPDLSGKTLLVTGGSAGIGKETCRVLVERNAKVYLATRSKDKAESAIADICKTTGKNNIHFLHLDLADLDSVRRCAEEFNSKEKELHALVHNAGVLYAPAIGPLTKQQWDIQFGVHVLGPFLLTQLLLPTLLRTAKGEISGTPCRVRVVAVSSDAHEMTAPKEGIVWDSLQKGDASLRARKKLTGTRLYGQSKLASWFMTNVLHLITQPFQGMVLVSSELARRYGDQGIVAISLHPGGVKSELMRNVNPVVAWIVEKIRIYPVSLGVLTSLYATTSEEALDLNGEYLTAWARRQVPSKHAQNPELAAKLWKWSRDLDGRSECFVLNLCSTIMVFCANVGLLDLHEACMRSVWAAITPSAIVVVFCAVRFSPRLPEFVIHRLHTSQTLFQQFLTLQEAEQLITSETDDEVAPQLNLPVWRPLLTVVGLAQCVVWVAVAAYSFAIEDSALSGLLQLLLSASWFYTVMRAITHPAATPPYDLFTLYCLFTITSLLQLGGYVFEHAVDLVPLPSSAILVGLALNLASTLAVLTAVLTMPLGVPSQRVDVRQIGITLTTEDYAPLWQWIIFSWIYPLVRKGTYSTLDYQDVWQLSPTLQSRPVFSKFSTFKLPTLLQRLWKANSFDIILDFVLTLVAVIFSYAGPFCLKRILDSIDKEVPTRRDKGTAYIYAFLMLVFVVLKAQVDLQHLYLSRRAATRIRVELIAAIYDKALKRKDYAGLIDKDKARAAAEAKVRSETKQKRARHDEKADDPKSGADVGKIVNLMAGDQTRVSTIVSGAFNIYGAPMEILVGSWFLYVLLGWSAFAGFIVLLVGWPLNSYVARRRVRMHKGELKARDGRMSVINELIGAVKFIKFFAWEERWIQRSLDAREIEMKWMIKCGLHDLFSRIVDLHLSARLNSMLFNLIWLLAPIAMSTISFLTFVLLGNKLTVGTAFTSITLFSMIRSPMNIIPAWVVRFLQTRVALNRIAVYLDEEEVSAQVSSLKQDAIVPHLHGVENEGLGLENASLRWNELPEEEVLPLKGTPPSSTSGNTTALGDEVNRFELRDISVIFPEGQLSMITGPTASGKTALLMALLGEMTLLPGGRIVMSKNRSRVDEHGNIYGISYAAQTPWLRHQSIRENILFGYPYDEARYNQVLECCALQPDLDVLEDGDATEIGARGVVLSGGQKARVALARAVYVRSKYVLLDDPLSAVDSHTARFLFEHLLCGPLLANRTVILVTHHVDLVLPGARYLVRMLDGRIDIQGAVEDLRALNVLENIAQDAHTKAEVLDSVITEPVVSIDRLDTLKTAGKPRKLVKEEHRAVGSVKWNIYNSYLKASSYWTWGFLLFAVIVSQLLSVGEKLWIKTWGSAYEHNSTVPQVNENFPYLVMHHFDRAPTFSHVAVKTGFEDVKWPNAANHPLFYVGIYAAICLATAFMTLCSIATQFTGALRASRILFKQLLFSVVRATFRYTFSYRGSGFPPDRELRFHDTTPVGRMLNRFGLDMEKIDQDLAASLQTVNTSLAGFFASVITITVVFPAFLFPAIALGYVYYRLALGYLNTGRDLRRMESNSRSPIYSDFGELLEGIVTVRATCSILRRTAVLGRPTQSYRHSDQDVVYILDDQQMASSQFRLSWWACFHRHDMTYELMILSGGIAVFITAVLSISLLENDAGIAGLALTSAVNFTNAIYWACRNWTTLEVDLNSVERVVEYLQLPQEPPAVIESNRPPAYWPSSSTEQLVQVENLAVKYSPELPSVLHDVTFTLRAGERVGLIGRTGSGKSTLAMSLLRFIDPVSGRVVIDGIDISTIGVNDLRSRITFIPQDATLFSGTLRDNLDPFGEHDDVSCIDVLYRVHLLSDSPRTSRGASRGQSATATPHSSRPPSILESATDVSLLSSETEAKPSITLNTQVSAGGSNFSQGQRQLIAMARALLRRSSVVVMDEATSSVDFETDAKIQNTIRQEFTGSLLITVAHRLRTIIDYDRLVVLDHGKVVELDTPFKLIQKEDGVFRSMCLNSGSFAELETAARLKAEVTGRM</sequence>
<dbReference type="InterPro" id="IPR011527">
    <property type="entry name" value="ABC1_TM_dom"/>
</dbReference>
<dbReference type="PRINTS" id="PR00081">
    <property type="entry name" value="GDHRDH"/>
</dbReference>
<feature type="transmembrane region" description="Helical" evidence="10">
    <location>
        <begin position="447"/>
        <end position="468"/>
    </location>
</feature>
<dbReference type="Proteomes" id="UP000636479">
    <property type="component" value="Unassembled WGS sequence"/>
</dbReference>
<feature type="transmembrane region" description="Helical" evidence="10">
    <location>
        <begin position="689"/>
        <end position="706"/>
    </location>
</feature>
<feature type="compositionally biased region" description="Polar residues" evidence="9">
    <location>
        <begin position="1864"/>
        <end position="1886"/>
    </location>
</feature>
<evidence type="ECO:0000256" key="9">
    <source>
        <dbReference type="SAM" id="MobiDB-lite"/>
    </source>
</evidence>
<feature type="transmembrane region" description="Helical" evidence="10">
    <location>
        <begin position="1530"/>
        <end position="1556"/>
    </location>
</feature>
<dbReference type="InterPro" id="IPR036640">
    <property type="entry name" value="ABC1_TM_sf"/>
</dbReference>
<feature type="transmembrane region" description="Helical" evidence="10">
    <location>
        <begin position="816"/>
        <end position="839"/>
    </location>
</feature>
<dbReference type="Pfam" id="PF00005">
    <property type="entry name" value="ABC_tran"/>
    <property type="match status" value="2"/>
</dbReference>
<feature type="transmembrane region" description="Helical" evidence="10">
    <location>
        <begin position="960"/>
        <end position="981"/>
    </location>
</feature>
<dbReference type="CDD" id="cd18604">
    <property type="entry name" value="ABC_6TM_VMR1_D2_like"/>
    <property type="match status" value="1"/>
</dbReference>
<feature type="transmembrane region" description="Helical" evidence="10">
    <location>
        <begin position="474"/>
        <end position="494"/>
    </location>
</feature>
<dbReference type="CDD" id="cd18596">
    <property type="entry name" value="ABC_6TM_VMR1_D1_like"/>
    <property type="match status" value="1"/>
</dbReference>
<evidence type="ECO:0000256" key="10">
    <source>
        <dbReference type="SAM" id="Phobius"/>
    </source>
</evidence>
<dbReference type="SMART" id="SM00382">
    <property type="entry name" value="AAA"/>
    <property type="match status" value="2"/>
</dbReference>
<dbReference type="InterPro" id="IPR003439">
    <property type="entry name" value="ABC_transporter-like_ATP-bd"/>
</dbReference>
<name>A0A8H6SGT9_9AGAR</name>
<feature type="transmembrane region" description="Helical" evidence="10">
    <location>
        <begin position="1425"/>
        <end position="1447"/>
    </location>
</feature>
<feature type="domain" description="ABC transporter" evidence="11">
    <location>
        <begin position="1745"/>
        <end position="2019"/>
    </location>
</feature>
<dbReference type="PROSITE" id="PS00061">
    <property type="entry name" value="ADH_SHORT"/>
    <property type="match status" value="1"/>
</dbReference>